<reference evidence="2 3" key="1">
    <citation type="submission" date="2019-10" db="EMBL/GenBank/DDBJ databases">
        <title>Genome sequencing of Lactobacillus manihotivorans.</title>
        <authorList>
            <person name="Kim K."/>
        </authorList>
    </citation>
    <scope>NUCLEOTIDE SEQUENCE [LARGE SCALE GENOMIC DNA]</scope>
    <source>
        <strain evidence="2 3">LM010</strain>
    </source>
</reference>
<gene>
    <name evidence="2" type="ORF">LM010_15505</name>
</gene>
<name>A0A5P8JVC8_9LACO</name>
<sequence length="328" mass="36201">MSETIGSVLDATRRAQHMPAPILYDDIVDQPTFEAFINGTQFPTPQQIMAFTARLKQNEAPLVFTHTDPISKNRLVNQTIARLLKAGDWVGANEFLQTLASDSRAASQNQAYALYRAISVYLTGDATAARALLENSLTQSATSLNLKYLSQATLAYIAANSGRKFVATRYRHYLLQTLQKPARELDVGAVYLLLALADVVFDQTAPALQLIQTGISIATASHQSVVAWRLIDLWAQLLLPDATSASAARRLGRYLNDSIVELSVKFKPLPRPSDQEIPSDKRVIQRQKNKPAVKPAVITDPIAHQEKIAQTMKLMAKVRAKTKPPVEE</sequence>
<dbReference type="AlphaFoldDB" id="A0A5P8JVC8"/>
<evidence type="ECO:0000313" key="2">
    <source>
        <dbReference type="EMBL" id="QFQ92710.1"/>
    </source>
</evidence>
<organism evidence="2 3">
    <name type="scientific">Lacticaseibacillus manihotivorans</name>
    <dbReference type="NCBI Taxonomy" id="88233"/>
    <lineage>
        <taxon>Bacteria</taxon>
        <taxon>Bacillati</taxon>
        <taxon>Bacillota</taxon>
        <taxon>Bacilli</taxon>
        <taxon>Lactobacillales</taxon>
        <taxon>Lactobacillaceae</taxon>
        <taxon>Lacticaseibacillus</taxon>
    </lineage>
</organism>
<dbReference type="EMBL" id="CP045068">
    <property type="protein sequence ID" value="QFQ92710.1"/>
    <property type="molecule type" value="Genomic_DNA"/>
</dbReference>
<feature type="region of interest" description="Disordered" evidence="1">
    <location>
        <begin position="271"/>
        <end position="292"/>
    </location>
</feature>
<evidence type="ECO:0008006" key="4">
    <source>
        <dbReference type="Google" id="ProtNLM"/>
    </source>
</evidence>
<dbReference type="InterPro" id="IPR011990">
    <property type="entry name" value="TPR-like_helical_dom_sf"/>
</dbReference>
<dbReference type="Proteomes" id="UP000388452">
    <property type="component" value="Chromosome"/>
</dbReference>
<dbReference type="Gene3D" id="1.25.40.10">
    <property type="entry name" value="Tetratricopeptide repeat domain"/>
    <property type="match status" value="1"/>
</dbReference>
<protein>
    <recommendedName>
        <fullName evidence="4">Tetratricopeptide repeat protein</fullName>
    </recommendedName>
</protein>
<dbReference type="RefSeq" id="WP_056964603.1">
    <property type="nucleotide sequence ID" value="NZ_CP045068.1"/>
</dbReference>
<proteinExistence type="predicted"/>
<evidence type="ECO:0000313" key="3">
    <source>
        <dbReference type="Proteomes" id="UP000388452"/>
    </source>
</evidence>
<evidence type="ECO:0000256" key="1">
    <source>
        <dbReference type="SAM" id="MobiDB-lite"/>
    </source>
</evidence>
<accession>A0A5P8JVC8</accession>